<name>A0A086PWI4_TOXGO</name>
<organism evidence="1 2">
    <name type="scientific">Toxoplasma gondii MAS</name>
    <dbReference type="NCBI Taxonomy" id="943118"/>
    <lineage>
        <taxon>Eukaryota</taxon>
        <taxon>Sar</taxon>
        <taxon>Alveolata</taxon>
        <taxon>Apicomplexa</taxon>
        <taxon>Conoidasida</taxon>
        <taxon>Coccidia</taxon>
        <taxon>Eucoccidiorida</taxon>
        <taxon>Eimeriorina</taxon>
        <taxon>Sarcocystidae</taxon>
        <taxon>Toxoplasma</taxon>
    </lineage>
</organism>
<dbReference type="VEuPathDB" id="ToxoDB:TGMAS_251665"/>
<evidence type="ECO:0000313" key="1">
    <source>
        <dbReference type="EMBL" id="KFH04716.1"/>
    </source>
</evidence>
<comment type="caution">
    <text evidence="1">The sequence shown here is derived from an EMBL/GenBank/DDBJ whole genome shotgun (WGS) entry which is preliminary data.</text>
</comment>
<dbReference type="AlphaFoldDB" id="A0A086PWI4"/>
<proteinExistence type="predicted"/>
<sequence>MQQVPRAELARLSPFFCSRNSVLHLSESGTLESHACTDTDGGVTLLQNISSRSMRAHPNHFGKRAFRCWQQGNPKLEAADSSSRACSRHSKNECCGAPGPAGTVDSAVATVFLPEVSSQLLNGSGNAPDASKAAPVAKAMPATYWSREALELEKLKFSGLAMYTEKNNLYSHTHMQSNEGISVDTGVYVGFFRPFCAKLSI</sequence>
<protein>
    <submittedName>
        <fullName evidence="1">Uncharacterized protein</fullName>
    </submittedName>
</protein>
<reference evidence="1 2" key="1">
    <citation type="submission" date="2014-04" db="EMBL/GenBank/DDBJ databases">
        <authorList>
            <person name="Sibley D."/>
            <person name="Venepally P."/>
            <person name="Karamycheva S."/>
            <person name="Hadjithomas M."/>
            <person name="Khan A."/>
            <person name="Brunk B."/>
            <person name="Roos D."/>
            <person name="Caler E."/>
            <person name="Lorenzi H."/>
        </authorList>
    </citation>
    <scope>NUCLEOTIDE SEQUENCE [LARGE SCALE GENOMIC DNA]</scope>
    <source>
        <strain evidence="1 2">MAS</strain>
    </source>
</reference>
<gene>
    <name evidence="1" type="ORF">TGMAS_251665</name>
</gene>
<accession>A0A086PWI4</accession>
<evidence type="ECO:0000313" key="2">
    <source>
        <dbReference type="Proteomes" id="UP000028821"/>
    </source>
</evidence>
<dbReference type="Proteomes" id="UP000028821">
    <property type="component" value="Unassembled WGS sequence"/>
</dbReference>
<dbReference type="EMBL" id="AEXC02002494">
    <property type="protein sequence ID" value="KFH04716.1"/>
    <property type="molecule type" value="Genomic_DNA"/>
</dbReference>